<name>A0A022W088_TRIRU</name>
<organism evidence="1">
    <name type="scientific">Trichophyton rubrum CBS 288.86</name>
    <dbReference type="NCBI Taxonomy" id="1215330"/>
    <lineage>
        <taxon>Eukaryota</taxon>
        <taxon>Fungi</taxon>
        <taxon>Dikarya</taxon>
        <taxon>Ascomycota</taxon>
        <taxon>Pezizomycotina</taxon>
        <taxon>Eurotiomycetes</taxon>
        <taxon>Eurotiomycetidae</taxon>
        <taxon>Onygenales</taxon>
        <taxon>Arthrodermataceae</taxon>
        <taxon>Trichophyton</taxon>
    </lineage>
</organism>
<protein>
    <submittedName>
        <fullName evidence="1">Uncharacterized protein</fullName>
    </submittedName>
</protein>
<dbReference type="EMBL" id="KK207862">
    <property type="protein sequence ID" value="EZF51820.1"/>
    <property type="molecule type" value="Genomic_DNA"/>
</dbReference>
<gene>
    <name evidence="1" type="ORF">H103_04975</name>
</gene>
<accession>A0A022W088</accession>
<dbReference type="Proteomes" id="UP000023758">
    <property type="component" value="Unassembled WGS sequence"/>
</dbReference>
<reference evidence="1" key="1">
    <citation type="submission" date="2014-02" db="EMBL/GenBank/DDBJ databases">
        <title>The Genome Sequence of Trichophyton rubrum (morphotype fischeri) CBS 288.86.</title>
        <authorList>
            <consortium name="The Broad Institute Genomics Platform"/>
            <person name="Cuomo C.A."/>
            <person name="White T.C."/>
            <person name="Graser Y."/>
            <person name="Martinez-Rossi N."/>
            <person name="Heitman J."/>
            <person name="Young S.K."/>
            <person name="Zeng Q."/>
            <person name="Gargeya S."/>
            <person name="Abouelleil A."/>
            <person name="Alvarado L."/>
            <person name="Chapman S.B."/>
            <person name="Gainer-Dewar J."/>
            <person name="Goldberg J."/>
            <person name="Griggs A."/>
            <person name="Gujja S."/>
            <person name="Hansen M."/>
            <person name="Howarth C."/>
            <person name="Imamovic A."/>
            <person name="Larimer J."/>
            <person name="Martinez D."/>
            <person name="Murphy C."/>
            <person name="Pearson M.D."/>
            <person name="Persinoti G."/>
            <person name="Poon T."/>
            <person name="Priest M."/>
            <person name="Roberts A.D."/>
            <person name="Saif S."/>
            <person name="Shea T.D."/>
            <person name="Sykes S.N."/>
            <person name="Wortman J."/>
            <person name="Nusbaum C."/>
            <person name="Birren B."/>
        </authorList>
    </citation>
    <scope>NUCLEOTIDE SEQUENCE [LARGE SCALE GENOMIC DNA]</scope>
    <source>
        <strain evidence="1">CBS 288.86</strain>
    </source>
</reference>
<evidence type="ECO:0000313" key="1">
    <source>
        <dbReference type="EMBL" id="EZF51820.1"/>
    </source>
</evidence>
<dbReference type="AlphaFoldDB" id="A0A022W088"/>
<dbReference type="HOGENOM" id="CLU_1983157_0_0_1"/>
<proteinExistence type="predicted"/>
<sequence>MSLVIVPCEGPLDELTTDKPIVLANICIAYPGGRGGGQAIIERSGRTKISHFANTVMRCSCLAGSRLEVRSSGCDVLTNLEAGSAACFSHETAARLGALDDHANLLGFFCGKQGNPRSSDEEDEYR</sequence>